<evidence type="ECO:0000313" key="2">
    <source>
        <dbReference type="Proteomes" id="UP001431209"/>
    </source>
</evidence>
<accession>A0AAW2Z9D7</accession>
<reference evidence="1 2" key="1">
    <citation type="submission" date="2024-03" db="EMBL/GenBank/DDBJ databases">
        <title>The Acrasis kona genome and developmental transcriptomes reveal deep origins of eukaryotic multicellular pathways.</title>
        <authorList>
            <person name="Sheikh S."/>
            <person name="Fu C.-J."/>
            <person name="Brown M.W."/>
            <person name="Baldauf S.L."/>
        </authorList>
    </citation>
    <scope>NUCLEOTIDE SEQUENCE [LARGE SCALE GENOMIC DNA]</scope>
    <source>
        <strain evidence="1 2">ATCC MYA-3509</strain>
    </source>
</reference>
<proteinExistence type="predicted"/>
<protein>
    <submittedName>
        <fullName evidence="1">Peroxiredoxin</fullName>
    </submittedName>
</protein>
<dbReference type="EMBL" id="JAOPGA020001235">
    <property type="protein sequence ID" value="KAL0486467.1"/>
    <property type="molecule type" value="Genomic_DNA"/>
</dbReference>
<sequence>MHMDLQTFLTYIEDSIECSIPYGFTKEQVGMILVHYMMFHDQISTKTTKYEYGLPGNGITRILDKVDKALLDFSKLESLGDV</sequence>
<comment type="caution">
    <text evidence="1">The sequence shown here is derived from an EMBL/GenBank/DDBJ whole genome shotgun (WGS) entry which is preliminary data.</text>
</comment>
<name>A0AAW2Z9D7_9EUKA</name>
<keyword evidence="2" id="KW-1185">Reference proteome</keyword>
<gene>
    <name evidence="1" type="ORF">AKO1_011973</name>
</gene>
<evidence type="ECO:0000313" key="1">
    <source>
        <dbReference type="EMBL" id="KAL0486467.1"/>
    </source>
</evidence>
<dbReference type="Proteomes" id="UP001431209">
    <property type="component" value="Unassembled WGS sequence"/>
</dbReference>
<dbReference type="AlphaFoldDB" id="A0AAW2Z9D7"/>
<organism evidence="1 2">
    <name type="scientific">Acrasis kona</name>
    <dbReference type="NCBI Taxonomy" id="1008807"/>
    <lineage>
        <taxon>Eukaryota</taxon>
        <taxon>Discoba</taxon>
        <taxon>Heterolobosea</taxon>
        <taxon>Tetramitia</taxon>
        <taxon>Eutetramitia</taxon>
        <taxon>Acrasidae</taxon>
        <taxon>Acrasis</taxon>
    </lineage>
</organism>